<keyword evidence="2" id="KW-1133">Transmembrane helix</keyword>
<dbReference type="InterPro" id="IPR011889">
    <property type="entry name" value="Liste_lipo_26"/>
</dbReference>
<accession>A0ABV1FCH3</accession>
<evidence type="ECO:0000313" key="4">
    <source>
        <dbReference type="EMBL" id="MEQ2471076.1"/>
    </source>
</evidence>
<dbReference type="Pfam" id="PF03382">
    <property type="entry name" value="DUF285"/>
    <property type="match status" value="2"/>
</dbReference>
<organism evidence="4 5">
    <name type="scientific">Laedolimicola intestinihominis</name>
    <dbReference type="NCBI Taxonomy" id="3133166"/>
    <lineage>
        <taxon>Bacteria</taxon>
        <taxon>Bacillati</taxon>
        <taxon>Bacillota</taxon>
        <taxon>Clostridia</taxon>
        <taxon>Lachnospirales</taxon>
        <taxon>Lachnospiraceae</taxon>
        <taxon>Laedolimicola</taxon>
    </lineage>
</organism>
<gene>
    <name evidence="4" type="ORF">WMO29_00945</name>
</gene>
<dbReference type="Proteomes" id="UP001438008">
    <property type="component" value="Unassembled WGS sequence"/>
</dbReference>
<dbReference type="SUPFAM" id="SSF52047">
    <property type="entry name" value="RNI-like"/>
    <property type="match status" value="1"/>
</dbReference>
<sequence>MRYRKISILLAMVLVFQSSAVVNAAEYTAGSTNVAFSEKINENTDSVEDDIEKSTGNGSVDDNNIEAAENTGEESSSIEKTEEKIVDTYNEENSSKAIQESYGQISWTIDDSGKLTVTGNGDVEKKDNWNFPWYEYREQITSAQISTTGMTDLSNFFNGCENLKTVDMSLLDTSEVTDMFGMFYDCYNLAEVDLSNFNTDKVTSMGCMFENSGLVKLDLNNFNTKNVTNMYRMFGGCRNLKELDLSGFNTDKVTDMSFMFDGCSELKSINMKGFNTENVTTMLAMFRDCRNLKELDLRNFRTCNVTNMAGMFQGCESLRNLEISNFNTEQTEDMSYMFQVCKELEMLDLDSFNTKSVNNMEGMFDGCKKLVEIKMSNFNTANVKNMVFMFSGCENLKNLNLKNFNTSNVEGMTDMFANCRSLSSIDLSAFNTSKVTDMSEMFLGCEQLGSLDLSNFNTEQTKGMELMFYNCKKMDKLNFKSFNTQNVSWIGGMFYGCSELTSLDLSSFDLSNIQWGSSYGDEYYWDDQREKYSYPEYLVGGCTKLKVIKCPKNVKQKISLPVEENEVWRTEDELTITEFPRNNSNSVTITKNREIVSMVPENGDLNVGYSKGERYTPYFRITFDRTILGEKTDTNRNYANLDFTAGTMKIIRSSDEKVIYEVTQDDWMNELYHIEGTVSSDMVIKDEKSIRLDPLNAGNLFRKPGIEYYITVDKGFIQFADGTTNKTINKGEWTFRTGFVLSIPDSTWNFENYVGNQITDEDFEKLTLHFPPASKKAFAGFRKNAKRRGNCYGFSLTSILANAGLLSAENMDSNAEVLFDVEKNTKAQSVIEWSSMLQNLKTSVIDSSQFKRLGVKGQLEKIYNMKKPFILIYGYKGGKTPSGVKRKAGSHAVVGYYVESGSWTWHDGTYDTRVRIYDSNPGFDDEKCYLYFNYGTSDWEIPHEMYYYAGASSKKGGHLDRVCDDLSILNQCNYDELMKIAKTISKVELPDNWIRVEQGDIAVQTSNGMEYKPKEYIGVADENISVYYDADATFTDDTESTLNIIFKTLKDFAVIPNGEDTALELNALFENNYLEVSSIKYEKAYLNKEGAISLKGTEGIYDLSMTMNNSPISWETIDINGENGTEIAIKNVENGILVEGDDLNDLNVYGIKGQEKVKLNLSTDRKAVLLTEDENQKLVAKIDKDKDGTYETILGTENVVDKTELRNMLNEAEKMKEIEYTKESWEKFIKAKEEAEKVLKNENATKEEVTIASTELKKAMEMLIKVDNSDKNSVKNNSDKKINSGEKSLQKVNANTEDNSPIMGWTILGIISIGAIVIALIYKKKKDQ</sequence>
<feature type="compositionally biased region" description="Basic and acidic residues" evidence="1">
    <location>
        <begin position="1269"/>
        <end position="1284"/>
    </location>
</feature>
<dbReference type="Gene3D" id="1.20.1270.70">
    <property type="entry name" value="Designed single chain three-helix bundle"/>
    <property type="match status" value="1"/>
</dbReference>
<evidence type="ECO:0000256" key="3">
    <source>
        <dbReference type="SAM" id="SignalP"/>
    </source>
</evidence>
<name>A0ABV1FCH3_9FIRM</name>
<comment type="caution">
    <text evidence="4">The sequence shown here is derived from an EMBL/GenBank/DDBJ whole genome shotgun (WGS) entry which is preliminary data.</text>
</comment>
<feature type="chain" id="PRO_5046121241" evidence="3">
    <location>
        <begin position="25"/>
        <end position="1328"/>
    </location>
</feature>
<feature type="region of interest" description="Disordered" evidence="1">
    <location>
        <begin position="1269"/>
        <end position="1289"/>
    </location>
</feature>
<dbReference type="NCBIfam" id="TIGR02167">
    <property type="entry name" value="Liste_lipo_26"/>
    <property type="match status" value="13"/>
</dbReference>
<proteinExistence type="predicted"/>
<evidence type="ECO:0000256" key="1">
    <source>
        <dbReference type="SAM" id="MobiDB-lite"/>
    </source>
</evidence>
<feature type="signal peptide" evidence="3">
    <location>
        <begin position="1"/>
        <end position="24"/>
    </location>
</feature>
<feature type="region of interest" description="Disordered" evidence="1">
    <location>
        <begin position="43"/>
        <end position="80"/>
    </location>
</feature>
<keyword evidence="5" id="KW-1185">Reference proteome</keyword>
<protein>
    <submittedName>
        <fullName evidence="4">BspA family leucine-rich repeat surface protein</fullName>
    </submittedName>
</protein>
<reference evidence="4 5" key="1">
    <citation type="submission" date="2024-03" db="EMBL/GenBank/DDBJ databases">
        <title>Human intestinal bacterial collection.</title>
        <authorList>
            <person name="Pauvert C."/>
            <person name="Hitch T.C.A."/>
            <person name="Clavel T."/>
        </authorList>
    </citation>
    <scope>NUCLEOTIDE SEQUENCE [LARGE SCALE GENOMIC DNA]</scope>
    <source>
        <strain evidence="4 5">CLA-AA-H132</strain>
    </source>
</reference>
<feature type="transmembrane region" description="Helical" evidence="2">
    <location>
        <begin position="1302"/>
        <end position="1322"/>
    </location>
</feature>
<evidence type="ECO:0000313" key="5">
    <source>
        <dbReference type="Proteomes" id="UP001438008"/>
    </source>
</evidence>
<dbReference type="InterPro" id="IPR005046">
    <property type="entry name" value="DUF285"/>
</dbReference>
<dbReference type="PANTHER" id="PTHR13318">
    <property type="entry name" value="PARTNER OF PAIRED, ISOFORM B-RELATED"/>
    <property type="match status" value="1"/>
</dbReference>
<keyword evidence="2" id="KW-0472">Membrane</keyword>
<dbReference type="RefSeq" id="WP_349163369.1">
    <property type="nucleotide sequence ID" value="NZ_JBBMFE010000001.1"/>
</dbReference>
<dbReference type="InterPro" id="IPR032675">
    <property type="entry name" value="LRR_dom_sf"/>
</dbReference>
<evidence type="ECO:0000256" key="2">
    <source>
        <dbReference type="SAM" id="Phobius"/>
    </source>
</evidence>
<dbReference type="Pfam" id="PF07554">
    <property type="entry name" value="FIVAR"/>
    <property type="match status" value="1"/>
</dbReference>
<dbReference type="Gene3D" id="3.80.10.10">
    <property type="entry name" value="Ribonuclease Inhibitor"/>
    <property type="match status" value="3"/>
</dbReference>
<dbReference type="EMBL" id="JBBMFE010000001">
    <property type="protein sequence ID" value="MEQ2471076.1"/>
    <property type="molecule type" value="Genomic_DNA"/>
</dbReference>
<keyword evidence="2" id="KW-0812">Transmembrane</keyword>
<keyword evidence="3" id="KW-0732">Signal</keyword>